<dbReference type="GO" id="GO:0006508">
    <property type="term" value="P:proteolysis"/>
    <property type="evidence" value="ECO:0007669"/>
    <property type="project" value="InterPro"/>
</dbReference>
<dbReference type="GO" id="GO:0008233">
    <property type="term" value="F:peptidase activity"/>
    <property type="evidence" value="ECO:0007669"/>
    <property type="project" value="InterPro"/>
</dbReference>
<reference evidence="4" key="1">
    <citation type="submission" date="2020-10" db="EMBL/GenBank/DDBJ databases">
        <authorList>
            <person name="Gilroy R."/>
        </authorList>
    </citation>
    <scope>NUCLEOTIDE SEQUENCE</scope>
    <source>
        <strain evidence="4">CHK33-4379</strain>
    </source>
</reference>
<dbReference type="InterPro" id="IPR003709">
    <property type="entry name" value="VanY-like_core_dom"/>
</dbReference>
<dbReference type="EMBL" id="DVLL01000020">
    <property type="protein sequence ID" value="HIT59139.1"/>
    <property type="molecule type" value="Genomic_DNA"/>
</dbReference>
<dbReference type="PANTHER" id="PTHR34385:SF1">
    <property type="entry name" value="PEPTIDOGLYCAN L-ALANYL-D-GLUTAMATE ENDOPEPTIDASE CWLK"/>
    <property type="match status" value="1"/>
</dbReference>
<dbReference type="InterPro" id="IPR052179">
    <property type="entry name" value="DD-CPase-like"/>
</dbReference>
<feature type="compositionally biased region" description="Low complexity" evidence="1">
    <location>
        <begin position="87"/>
        <end position="98"/>
    </location>
</feature>
<sequence length="328" mass="36966">MKKSILSVLILCGVLLAGCTSIDVGINKDQLTQPATESVVTTTEAVTSVAATTEPGITVTEPTITAAVSETTAKEPATTVTEAEATVTELTTLEPQTETETETKTETQEPQKEDDDLPELPNDYYFQTEDDYFFIVNKEMFLPDDYEIETETVQGSYEMEITAAYYCRKMIEAAAQDGIGLKVISAYRSVSYQEGLFERNVRSRMEDYGMSYEEAYYDTSINIAPPGGSEHNAGLAADIVTEDDWDTYTGFEDTEEFKWLQEHAAEYGFIMRYPRGKEEITGYIYEPWHYRYVGVKYSKDVAQSGLCLEEYFEKYVWNTPDSNTDTDT</sequence>
<feature type="region of interest" description="Disordered" evidence="1">
    <location>
        <begin position="87"/>
        <end position="119"/>
    </location>
</feature>
<accession>A0A9D1KJP8</accession>
<dbReference type="PANTHER" id="PTHR34385">
    <property type="entry name" value="D-ALANYL-D-ALANINE CARBOXYPEPTIDASE"/>
    <property type="match status" value="1"/>
</dbReference>
<gene>
    <name evidence="4" type="ORF">IAC39_05475</name>
</gene>
<evidence type="ECO:0000259" key="3">
    <source>
        <dbReference type="Pfam" id="PF02557"/>
    </source>
</evidence>
<dbReference type="Proteomes" id="UP000824136">
    <property type="component" value="Unassembled WGS sequence"/>
</dbReference>
<proteinExistence type="predicted"/>
<evidence type="ECO:0000313" key="5">
    <source>
        <dbReference type="Proteomes" id="UP000824136"/>
    </source>
</evidence>
<evidence type="ECO:0000256" key="2">
    <source>
        <dbReference type="SAM" id="SignalP"/>
    </source>
</evidence>
<protein>
    <submittedName>
        <fullName evidence="4">M15 family metallopeptidase</fullName>
    </submittedName>
</protein>
<dbReference type="Gene3D" id="3.30.1380.10">
    <property type="match status" value="1"/>
</dbReference>
<feature type="chain" id="PRO_5038801657" evidence="2">
    <location>
        <begin position="18"/>
        <end position="328"/>
    </location>
</feature>
<comment type="caution">
    <text evidence="4">The sequence shown here is derived from an EMBL/GenBank/DDBJ whole genome shotgun (WGS) entry which is preliminary data.</text>
</comment>
<dbReference type="SUPFAM" id="SSF55166">
    <property type="entry name" value="Hedgehog/DD-peptidase"/>
    <property type="match status" value="1"/>
</dbReference>
<evidence type="ECO:0000256" key="1">
    <source>
        <dbReference type="SAM" id="MobiDB-lite"/>
    </source>
</evidence>
<dbReference type="InterPro" id="IPR058193">
    <property type="entry name" value="VanY/YodJ_core_dom"/>
</dbReference>
<dbReference type="CDD" id="cd14852">
    <property type="entry name" value="LD-carboxypeptidase"/>
    <property type="match status" value="1"/>
</dbReference>
<feature type="domain" description="D-alanyl-D-alanine carboxypeptidase-like core" evidence="3">
    <location>
        <begin position="159"/>
        <end position="294"/>
    </location>
</feature>
<evidence type="ECO:0000313" key="4">
    <source>
        <dbReference type="EMBL" id="HIT59139.1"/>
    </source>
</evidence>
<name>A0A9D1KJP8_9FIRM</name>
<feature type="signal peptide" evidence="2">
    <location>
        <begin position="1"/>
        <end position="17"/>
    </location>
</feature>
<dbReference type="AlphaFoldDB" id="A0A9D1KJP8"/>
<dbReference type="InterPro" id="IPR009045">
    <property type="entry name" value="Zn_M74/Hedgehog-like"/>
</dbReference>
<dbReference type="Pfam" id="PF02557">
    <property type="entry name" value="VanY"/>
    <property type="match status" value="1"/>
</dbReference>
<keyword evidence="2" id="KW-0732">Signal</keyword>
<organism evidence="4 5">
    <name type="scientific">Candidatus Faeciplasma pullistercoris</name>
    <dbReference type="NCBI Taxonomy" id="2840800"/>
    <lineage>
        <taxon>Bacteria</taxon>
        <taxon>Bacillati</taxon>
        <taxon>Bacillota</taxon>
        <taxon>Clostridia</taxon>
        <taxon>Eubacteriales</taxon>
        <taxon>Oscillospiraceae</taxon>
        <taxon>Oscillospiraceae incertae sedis</taxon>
        <taxon>Candidatus Faeciplasma</taxon>
    </lineage>
</organism>
<feature type="compositionally biased region" description="Basic and acidic residues" evidence="1">
    <location>
        <begin position="101"/>
        <end position="111"/>
    </location>
</feature>
<reference evidence="4" key="2">
    <citation type="journal article" date="2021" name="PeerJ">
        <title>Extensive microbial diversity within the chicken gut microbiome revealed by metagenomics and culture.</title>
        <authorList>
            <person name="Gilroy R."/>
            <person name="Ravi A."/>
            <person name="Getino M."/>
            <person name="Pursley I."/>
            <person name="Horton D.L."/>
            <person name="Alikhan N.F."/>
            <person name="Baker D."/>
            <person name="Gharbi K."/>
            <person name="Hall N."/>
            <person name="Watson M."/>
            <person name="Adriaenssens E.M."/>
            <person name="Foster-Nyarko E."/>
            <person name="Jarju S."/>
            <person name="Secka A."/>
            <person name="Antonio M."/>
            <person name="Oren A."/>
            <person name="Chaudhuri R.R."/>
            <person name="La Ragione R."/>
            <person name="Hildebrand F."/>
            <person name="Pallen M.J."/>
        </authorList>
    </citation>
    <scope>NUCLEOTIDE SEQUENCE</scope>
    <source>
        <strain evidence="4">CHK33-4379</strain>
    </source>
</reference>
<dbReference type="PROSITE" id="PS51257">
    <property type="entry name" value="PROKAR_LIPOPROTEIN"/>
    <property type="match status" value="1"/>
</dbReference>